<dbReference type="GO" id="GO:0004588">
    <property type="term" value="F:orotate phosphoribosyltransferase activity"/>
    <property type="evidence" value="ECO:0007669"/>
    <property type="project" value="UniProtKB-UniRule"/>
</dbReference>
<dbReference type="EMBL" id="WIVE01000001">
    <property type="protein sequence ID" value="MQX34933.1"/>
    <property type="molecule type" value="Genomic_DNA"/>
</dbReference>
<dbReference type="SUPFAM" id="SSF53271">
    <property type="entry name" value="PRTase-like"/>
    <property type="match status" value="1"/>
</dbReference>
<evidence type="ECO:0000313" key="9">
    <source>
        <dbReference type="Proteomes" id="UP000434582"/>
    </source>
</evidence>
<evidence type="ECO:0000256" key="2">
    <source>
        <dbReference type="ARBA" id="ARBA00011971"/>
    </source>
</evidence>
<feature type="domain" description="Phosphoribosyltransferase" evidence="7">
    <location>
        <begin position="70"/>
        <end position="171"/>
    </location>
</feature>
<accession>A0A7X1ZAF8</accession>
<comment type="caution">
    <text evidence="8">The sequence shown here is derived from an EMBL/GenBank/DDBJ whole genome shotgun (WGS) entry which is preliminary data.</text>
</comment>
<reference evidence="8 9" key="1">
    <citation type="submission" date="2019-10" db="EMBL/GenBank/DDBJ databases">
        <title>Draft whole-genome sequence of the purple nonsulfur photosynthetic bacterium Roseospira navarrensis DSM 15114.</title>
        <authorList>
            <person name="Kyndt J.A."/>
            <person name="Meyer T.E."/>
        </authorList>
    </citation>
    <scope>NUCLEOTIDE SEQUENCE [LARGE SCALE GENOMIC DNA]</scope>
    <source>
        <strain evidence="8 9">DSM 15114</strain>
    </source>
</reference>
<dbReference type="NCBIfam" id="NF001729">
    <property type="entry name" value="PRK00455.1-3"/>
    <property type="match status" value="1"/>
</dbReference>
<feature type="binding site" evidence="6">
    <location>
        <position position="119"/>
    </location>
    <ligand>
        <name>5-phospho-alpha-D-ribose 1-diphosphate</name>
        <dbReference type="ChEBI" id="CHEBI:58017"/>
        <note>ligand shared between dimeric partners</note>
    </ligand>
</feature>
<dbReference type="PANTHER" id="PTHR19278">
    <property type="entry name" value="OROTATE PHOSPHORIBOSYLTRANSFERASE"/>
    <property type="match status" value="1"/>
</dbReference>
<evidence type="ECO:0000256" key="5">
    <source>
        <dbReference type="ARBA" id="ARBA00022975"/>
    </source>
</evidence>
<dbReference type="HAMAP" id="MF_01208">
    <property type="entry name" value="PyrE"/>
    <property type="match status" value="1"/>
</dbReference>
<keyword evidence="9" id="KW-1185">Reference proteome</keyword>
<dbReference type="Pfam" id="PF00156">
    <property type="entry name" value="Pribosyltran"/>
    <property type="match status" value="1"/>
</dbReference>
<feature type="binding site" description="in other chain" evidence="6">
    <location>
        <begin position="141"/>
        <end position="149"/>
    </location>
    <ligand>
        <name>5-phospho-alpha-D-ribose 1-diphosphate</name>
        <dbReference type="ChEBI" id="CHEBI:58017"/>
        <note>ligand shared between dimeric partners</note>
    </ligand>
</feature>
<feature type="binding site" description="in other chain" evidence="6">
    <location>
        <position position="116"/>
    </location>
    <ligand>
        <name>5-phospho-alpha-D-ribose 1-diphosphate</name>
        <dbReference type="ChEBI" id="CHEBI:58017"/>
        <note>ligand shared between dimeric partners</note>
    </ligand>
</feature>
<dbReference type="InterPro" id="IPR000836">
    <property type="entry name" value="PRTase_dom"/>
</dbReference>
<dbReference type="InterPro" id="IPR029057">
    <property type="entry name" value="PRTase-like"/>
</dbReference>
<feature type="binding site" evidence="6">
    <location>
        <position position="115"/>
    </location>
    <ligand>
        <name>5-phospho-alpha-D-ribose 1-diphosphate</name>
        <dbReference type="ChEBI" id="CHEBI:58017"/>
        <note>ligand shared between dimeric partners</note>
    </ligand>
</feature>
<evidence type="ECO:0000256" key="1">
    <source>
        <dbReference type="ARBA" id="ARBA00004889"/>
    </source>
</evidence>
<comment type="caution">
    <text evidence="6">Lacks conserved residue(s) required for the propagation of feature annotation.</text>
</comment>
<dbReference type="PANTHER" id="PTHR19278:SF9">
    <property type="entry name" value="URIDINE 5'-MONOPHOSPHATE SYNTHASE"/>
    <property type="match status" value="1"/>
</dbReference>
<dbReference type="OrthoDB" id="9802134at2"/>
<comment type="subunit">
    <text evidence="6">Homodimer.</text>
</comment>
<dbReference type="GO" id="GO:0000287">
    <property type="term" value="F:magnesium ion binding"/>
    <property type="evidence" value="ECO:0007669"/>
    <property type="project" value="UniProtKB-UniRule"/>
</dbReference>
<comment type="function">
    <text evidence="6">Catalyzes the transfer of a ribosyl phosphate group from 5-phosphoribose 1-diphosphate to orotate, leading to the formation of orotidine monophosphate (OMP).</text>
</comment>
<keyword evidence="6" id="KW-0460">Magnesium</keyword>
<organism evidence="8 9">
    <name type="scientific">Roseospira navarrensis</name>
    <dbReference type="NCBI Taxonomy" id="140058"/>
    <lineage>
        <taxon>Bacteria</taxon>
        <taxon>Pseudomonadati</taxon>
        <taxon>Pseudomonadota</taxon>
        <taxon>Alphaproteobacteria</taxon>
        <taxon>Rhodospirillales</taxon>
        <taxon>Rhodospirillaceae</taxon>
        <taxon>Roseospira</taxon>
    </lineage>
</organism>
<dbReference type="EC" id="2.4.2.10" evidence="2 6"/>
<dbReference type="InterPro" id="IPR023031">
    <property type="entry name" value="OPRT"/>
</dbReference>
<dbReference type="AlphaFoldDB" id="A0A7X1ZAF8"/>
<evidence type="ECO:0000256" key="6">
    <source>
        <dbReference type="HAMAP-Rule" id="MF_01208"/>
    </source>
</evidence>
<comment type="catalytic activity">
    <reaction evidence="6">
        <text>orotidine 5'-phosphate + diphosphate = orotate + 5-phospho-alpha-D-ribose 1-diphosphate</text>
        <dbReference type="Rhea" id="RHEA:10380"/>
        <dbReference type="ChEBI" id="CHEBI:30839"/>
        <dbReference type="ChEBI" id="CHEBI:33019"/>
        <dbReference type="ChEBI" id="CHEBI:57538"/>
        <dbReference type="ChEBI" id="CHEBI:58017"/>
        <dbReference type="EC" id="2.4.2.10"/>
    </reaction>
</comment>
<gene>
    <name evidence="6" type="primary">pyrE</name>
    <name evidence="8" type="ORF">GHC57_00220</name>
</gene>
<dbReference type="Proteomes" id="UP000434582">
    <property type="component" value="Unassembled WGS sequence"/>
</dbReference>
<feature type="binding site" evidence="6">
    <location>
        <position position="145"/>
    </location>
    <ligand>
        <name>orotate</name>
        <dbReference type="ChEBI" id="CHEBI:30839"/>
    </ligand>
</feature>
<dbReference type="GO" id="GO:0044205">
    <property type="term" value="P:'de novo' UMP biosynthetic process"/>
    <property type="evidence" value="ECO:0007669"/>
    <property type="project" value="UniProtKB-UniRule"/>
</dbReference>
<keyword evidence="5 6" id="KW-0665">Pyrimidine biosynthesis</keyword>
<protein>
    <recommendedName>
        <fullName evidence="2 6">Orotate phosphoribosyltransferase</fullName>
        <shortName evidence="6">OPRT</shortName>
        <shortName evidence="6">OPRTase</shortName>
        <ecNumber evidence="2 6">2.4.2.10</ecNumber>
    </recommendedName>
</protein>
<comment type="similarity">
    <text evidence="6">Belongs to the purine/pyrimidine phosphoribosyltransferase family. PyrE subfamily.</text>
</comment>
<dbReference type="UniPathway" id="UPA00070">
    <property type="reaction ID" value="UER00119"/>
</dbReference>
<evidence type="ECO:0000259" key="7">
    <source>
        <dbReference type="Pfam" id="PF00156"/>
    </source>
</evidence>
<keyword evidence="3 6" id="KW-0328">Glycosyltransferase</keyword>
<dbReference type="RefSeq" id="WP_153339918.1">
    <property type="nucleotide sequence ID" value="NZ_WIVE01000001.1"/>
</dbReference>
<proteinExistence type="inferred from homology"/>
<name>A0A7X1ZAF8_9PROT</name>
<evidence type="ECO:0000256" key="3">
    <source>
        <dbReference type="ARBA" id="ARBA00022676"/>
    </source>
</evidence>
<evidence type="ECO:0000313" key="8">
    <source>
        <dbReference type="EMBL" id="MQX34933.1"/>
    </source>
</evidence>
<comment type="pathway">
    <text evidence="1 6">Pyrimidine metabolism; UMP biosynthesis via de novo pathway; UMP from orotate: step 1/2.</text>
</comment>
<dbReference type="Gene3D" id="3.40.50.2020">
    <property type="match status" value="1"/>
</dbReference>
<keyword evidence="4 6" id="KW-0808">Transferase</keyword>
<dbReference type="GO" id="GO:0019856">
    <property type="term" value="P:pyrimidine nucleobase biosynthetic process"/>
    <property type="evidence" value="ECO:0007669"/>
    <property type="project" value="TreeGrafter"/>
</dbReference>
<comment type="cofactor">
    <cofactor evidence="6">
        <name>Mg(2+)</name>
        <dbReference type="ChEBI" id="CHEBI:18420"/>
    </cofactor>
</comment>
<dbReference type="CDD" id="cd06223">
    <property type="entry name" value="PRTases_typeI"/>
    <property type="match status" value="1"/>
</dbReference>
<evidence type="ECO:0000256" key="4">
    <source>
        <dbReference type="ARBA" id="ARBA00022679"/>
    </source>
</evidence>
<sequence length="236" mass="25967">MTPVPAPAHPDDRQARYKDAGRLVAQILLETGAVNFRPEEPYTLTAGWASPVYIDCRRLISFPRARRRIIALATDQLQRDAGFEAFDAVAGGETAGIPYGAWLADAFDLPMLYVRKKPKGFGRMAQIEGTFPEGARVLLVEDLATDGGSKLAFCTALREAGAQVSHAFVVFFYGVFPGALKTLEEADVSLHFLCTWWDVLEEAEARRAFPEAAIQGVRDFLHDPIGWSARHGGRSE</sequence>